<evidence type="ECO:0000313" key="4">
    <source>
        <dbReference type="Proteomes" id="UP000325315"/>
    </source>
</evidence>
<dbReference type="InterPro" id="IPR000477">
    <property type="entry name" value="RT_dom"/>
</dbReference>
<dbReference type="PANTHER" id="PTHR24559">
    <property type="entry name" value="TRANSPOSON TY3-I GAG-POL POLYPROTEIN"/>
    <property type="match status" value="1"/>
</dbReference>
<dbReference type="EMBL" id="SMMG02000009">
    <property type="protein sequence ID" value="KAA3461088.1"/>
    <property type="molecule type" value="Genomic_DNA"/>
</dbReference>
<feature type="transmembrane region" description="Helical" evidence="1">
    <location>
        <begin position="130"/>
        <end position="147"/>
    </location>
</feature>
<evidence type="ECO:0000256" key="1">
    <source>
        <dbReference type="SAM" id="Phobius"/>
    </source>
</evidence>
<gene>
    <name evidence="3" type="ORF">EPI10_027691</name>
</gene>
<keyword evidence="1" id="KW-0472">Membrane</keyword>
<sequence>MDVNANSFAIGSIQKVREFPNEFLEELTKLPLDHEAEFRIELLPEIVLVSIALYHMAPKELKELKVQRQELLNHGFIRPGVSPWRALVLFFKKKYGSLRLCIGYRSEFYQLKVKETDVSKIAFRTHYGHCEFLVMFFGLANALAAIMDLMKQVFQLFLDQFIVVFINDILVYSKTKTEHKEYLRKVLQIL</sequence>
<reference evidence="4" key="1">
    <citation type="journal article" date="2019" name="Plant Biotechnol. J.">
        <title>Genome sequencing of the Australian wild diploid species Gossypium australe highlights disease resistance and delayed gland morphogenesis.</title>
        <authorList>
            <person name="Cai Y."/>
            <person name="Cai X."/>
            <person name="Wang Q."/>
            <person name="Wang P."/>
            <person name="Zhang Y."/>
            <person name="Cai C."/>
            <person name="Xu Y."/>
            <person name="Wang K."/>
            <person name="Zhou Z."/>
            <person name="Wang C."/>
            <person name="Geng S."/>
            <person name="Li B."/>
            <person name="Dong Q."/>
            <person name="Hou Y."/>
            <person name="Wang H."/>
            <person name="Ai P."/>
            <person name="Liu Z."/>
            <person name="Yi F."/>
            <person name="Sun M."/>
            <person name="An G."/>
            <person name="Cheng J."/>
            <person name="Zhang Y."/>
            <person name="Shi Q."/>
            <person name="Xie Y."/>
            <person name="Shi X."/>
            <person name="Chang Y."/>
            <person name="Huang F."/>
            <person name="Chen Y."/>
            <person name="Hong S."/>
            <person name="Mi L."/>
            <person name="Sun Q."/>
            <person name="Zhang L."/>
            <person name="Zhou B."/>
            <person name="Peng R."/>
            <person name="Zhang X."/>
            <person name="Liu F."/>
        </authorList>
    </citation>
    <scope>NUCLEOTIDE SEQUENCE [LARGE SCALE GENOMIC DNA]</scope>
    <source>
        <strain evidence="4">cv. PA1801</strain>
    </source>
</reference>
<dbReference type="Proteomes" id="UP000325315">
    <property type="component" value="Unassembled WGS sequence"/>
</dbReference>
<keyword evidence="1" id="KW-0812">Transmembrane</keyword>
<comment type="caution">
    <text evidence="3">The sequence shown here is derived from an EMBL/GenBank/DDBJ whole genome shotgun (WGS) entry which is preliminary data.</text>
</comment>
<dbReference type="Pfam" id="PF00078">
    <property type="entry name" value="RVT_1"/>
    <property type="match status" value="1"/>
</dbReference>
<dbReference type="InterPro" id="IPR043128">
    <property type="entry name" value="Rev_trsase/Diguanyl_cyclase"/>
</dbReference>
<dbReference type="CDD" id="cd01647">
    <property type="entry name" value="RT_LTR"/>
    <property type="match status" value="1"/>
</dbReference>
<name>A0A5B6UUY9_9ROSI</name>
<dbReference type="InterPro" id="IPR053134">
    <property type="entry name" value="RNA-dir_DNA_polymerase"/>
</dbReference>
<dbReference type="Gene3D" id="3.10.10.10">
    <property type="entry name" value="HIV Type 1 Reverse Transcriptase, subunit A, domain 1"/>
    <property type="match status" value="2"/>
</dbReference>
<keyword evidence="1" id="KW-1133">Transmembrane helix</keyword>
<evidence type="ECO:0000259" key="2">
    <source>
        <dbReference type="Pfam" id="PF00078"/>
    </source>
</evidence>
<protein>
    <submittedName>
        <fullName evidence="3">DNA/RNA polymerases superfamily protein</fullName>
    </submittedName>
</protein>
<dbReference type="InterPro" id="IPR043502">
    <property type="entry name" value="DNA/RNA_pol_sf"/>
</dbReference>
<dbReference type="AlphaFoldDB" id="A0A5B6UUY9"/>
<proteinExistence type="predicted"/>
<organism evidence="3 4">
    <name type="scientific">Gossypium australe</name>
    <dbReference type="NCBI Taxonomy" id="47621"/>
    <lineage>
        <taxon>Eukaryota</taxon>
        <taxon>Viridiplantae</taxon>
        <taxon>Streptophyta</taxon>
        <taxon>Embryophyta</taxon>
        <taxon>Tracheophyta</taxon>
        <taxon>Spermatophyta</taxon>
        <taxon>Magnoliopsida</taxon>
        <taxon>eudicotyledons</taxon>
        <taxon>Gunneridae</taxon>
        <taxon>Pentapetalae</taxon>
        <taxon>rosids</taxon>
        <taxon>malvids</taxon>
        <taxon>Malvales</taxon>
        <taxon>Malvaceae</taxon>
        <taxon>Malvoideae</taxon>
        <taxon>Gossypium</taxon>
    </lineage>
</organism>
<accession>A0A5B6UUY9</accession>
<feature type="transmembrane region" description="Helical" evidence="1">
    <location>
        <begin position="153"/>
        <end position="172"/>
    </location>
</feature>
<evidence type="ECO:0000313" key="3">
    <source>
        <dbReference type="EMBL" id="KAA3461088.1"/>
    </source>
</evidence>
<keyword evidence="4" id="KW-1185">Reference proteome</keyword>
<dbReference type="OrthoDB" id="41323at2759"/>
<dbReference type="PANTHER" id="PTHR24559:SF444">
    <property type="entry name" value="REVERSE TRANSCRIPTASE DOMAIN-CONTAINING PROTEIN"/>
    <property type="match status" value="1"/>
</dbReference>
<dbReference type="SUPFAM" id="SSF56672">
    <property type="entry name" value="DNA/RNA polymerases"/>
    <property type="match status" value="1"/>
</dbReference>
<feature type="domain" description="Reverse transcriptase" evidence="2">
    <location>
        <begin position="99"/>
        <end position="189"/>
    </location>
</feature>
<dbReference type="Gene3D" id="3.30.70.270">
    <property type="match status" value="1"/>
</dbReference>